<dbReference type="GO" id="GO:0005829">
    <property type="term" value="C:cytosol"/>
    <property type="evidence" value="ECO:0007669"/>
    <property type="project" value="TreeGrafter"/>
</dbReference>
<dbReference type="InterPro" id="IPR011576">
    <property type="entry name" value="Pyridox_Oxase_N"/>
</dbReference>
<dbReference type="Gene3D" id="2.30.110.10">
    <property type="entry name" value="Electron Transport, Fmn-binding Protein, Chain A"/>
    <property type="match status" value="1"/>
</dbReference>
<dbReference type="InterPro" id="IPR052019">
    <property type="entry name" value="F420H2_bilvrd_red/Heme_oxyg"/>
</dbReference>
<dbReference type="RefSeq" id="WP_101637665.1">
    <property type="nucleotide sequence ID" value="NZ_PKHU01000007.1"/>
</dbReference>
<dbReference type="InterPro" id="IPR012349">
    <property type="entry name" value="Split_barrel_FMN-bd"/>
</dbReference>
<feature type="domain" description="Pyridoxamine 5'-phosphate oxidase N-terminal" evidence="2">
    <location>
        <begin position="84"/>
        <end position="217"/>
    </location>
</feature>
<evidence type="ECO:0000313" key="5">
    <source>
        <dbReference type="Proteomes" id="UP000234639"/>
    </source>
</evidence>
<comment type="caution">
    <text evidence="4">The sequence shown here is derived from an EMBL/GenBank/DDBJ whole genome shotgun (WGS) entry which is preliminary data.</text>
</comment>
<dbReference type="AlphaFoldDB" id="A0A2I1N8P7"/>
<dbReference type="GO" id="GO:0016627">
    <property type="term" value="F:oxidoreductase activity, acting on the CH-CH group of donors"/>
    <property type="evidence" value="ECO:0007669"/>
    <property type="project" value="TreeGrafter"/>
</dbReference>
<dbReference type="EMBL" id="PKHU01000007">
    <property type="protein sequence ID" value="PKZ28755.1"/>
    <property type="molecule type" value="Genomic_DNA"/>
</dbReference>
<dbReference type="Pfam" id="PF10615">
    <property type="entry name" value="DUF2470"/>
    <property type="match status" value="1"/>
</dbReference>
<dbReference type="Gene3D" id="3.20.180.10">
    <property type="entry name" value="PNP-oxidase-like"/>
    <property type="match status" value="1"/>
</dbReference>
<dbReference type="Pfam" id="PF01243">
    <property type="entry name" value="PNPOx_N"/>
    <property type="match status" value="1"/>
</dbReference>
<evidence type="ECO:0000259" key="3">
    <source>
        <dbReference type="Pfam" id="PF10615"/>
    </source>
</evidence>
<dbReference type="PANTHER" id="PTHR35176:SF6">
    <property type="entry name" value="HEME OXYGENASE HI_0854-RELATED"/>
    <property type="match status" value="1"/>
</dbReference>
<protein>
    <submittedName>
        <fullName evidence="4">HugZ family heme oxygenase</fullName>
    </submittedName>
</protein>
<accession>A0A2I1N8P7</accession>
<dbReference type="InterPro" id="IPR037119">
    <property type="entry name" value="Haem_oxidase_HugZ-like_sf"/>
</dbReference>
<dbReference type="InterPro" id="IPR019595">
    <property type="entry name" value="DUF2470"/>
</dbReference>
<evidence type="ECO:0000256" key="1">
    <source>
        <dbReference type="ARBA" id="ARBA00023002"/>
    </source>
</evidence>
<gene>
    <name evidence="4" type="ORF">CYJ41_07705</name>
</gene>
<proteinExistence type="predicted"/>
<sequence>MEKDSIIAHMNEHHSDVLVKLFNKYSKFNVKSAKLVDFDENGIFLNSDNLEAKVPFNARVTDGDFVSAIKNLAASLKEDFSKIKNEINEFRNSFKSVVIASIYNDQAIASYSPLIKFNDNFYIYISEISEHFKSISTNPDKIEILFLQDENEAASIILRKRLTYKTNAVEIRRNSDEFNGAMTSFLNQTSGKGGTKQISTMQDFHLFKLEFKKGRFVKGFGGAYDIIGDEISLPHIKNPHKF</sequence>
<organism evidence="4 5">
    <name type="scientific">Campylobacter ureolyticus</name>
    <dbReference type="NCBI Taxonomy" id="827"/>
    <lineage>
        <taxon>Bacteria</taxon>
        <taxon>Pseudomonadati</taxon>
        <taxon>Campylobacterota</taxon>
        <taxon>Epsilonproteobacteria</taxon>
        <taxon>Campylobacterales</taxon>
        <taxon>Campylobacteraceae</taxon>
        <taxon>Campylobacter</taxon>
    </lineage>
</organism>
<dbReference type="GO" id="GO:0070967">
    <property type="term" value="F:coenzyme F420 binding"/>
    <property type="evidence" value="ECO:0007669"/>
    <property type="project" value="TreeGrafter"/>
</dbReference>
<evidence type="ECO:0000259" key="2">
    <source>
        <dbReference type="Pfam" id="PF01243"/>
    </source>
</evidence>
<keyword evidence="1" id="KW-0560">Oxidoreductase</keyword>
<dbReference type="PANTHER" id="PTHR35176">
    <property type="entry name" value="HEME OXYGENASE HI_0854-RELATED"/>
    <property type="match status" value="1"/>
</dbReference>
<dbReference type="Proteomes" id="UP000234639">
    <property type="component" value="Unassembled WGS sequence"/>
</dbReference>
<feature type="domain" description="DUF2470" evidence="3">
    <location>
        <begin position="3"/>
        <end position="62"/>
    </location>
</feature>
<evidence type="ECO:0000313" key="4">
    <source>
        <dbReference type="EMBL" id="PKZ28755.1"/>
    </source>
</evidence>
<dbReference type="SUPFAM" id="SSF50475">
    <property type="entry name" value="FMN-binding split barrel"/>
    <property type="match status" value="1"/>
</dbReference>
<reference evidence="4 5" key="1">
    <citation type="submission" date="2017-12" db="EMBL/GenBank/DDBJ databases">
        <title>Phylogenetic diversity of female urinary microbiome.</title>
        <authorList>
            <person name="Thomas-White K."/>
            <person name="Wolfe A.J."/>
        </authorList>
    </citation>
    <scope>NUCLEOTIDE SEQUENCE [LARGE SCALE GENOMIC DNA]</scope>
    <source>
        <strain evidence="4 5">UMB0112</strain>
    </source>
</reference>
<name>A0A2I1N8P7_9BACT</name>